<dbReference type="InterPro" id="IPR027417">
    <property type="entry name" value="P-loop_NTPase"/>
</dbReference>
<dbReference type="InterPro" id="IPR011115">
    <property type="entry name" value="SecA_DEAD"/>
</dbReference>
<gene>
    <name evidence="2" type="ORF">OXYTRIMIC_095</name>
</gene>
<dbReference type="AlphaFoldDB" id="A0A073I0V3"/>
<dbReference type="EMBL" id="ARYC01000746">
    <property type="protein sequence ID" value="KEJ83066.1"/>
    <property type="molecule type" value="Genomic_DNA"/>
</dbReference>
<feature type="domain" description="SecA DEAD-like N-terminal" evidence="1">
    <location>
        <begin position="85"/>
        <end position="222"/>
    </location>
</feature>
<keyword evidence="2" id="KW-0067">ATP-binding</keyword>
<proteinExistence type="predicted"/>
<reference evidence="3" key="1">
    <citation type="journal article" date="2014" name="Cell">
        <title>The Architecture of a Scrambled Genome Reveals Massive Levels of Genomic Rearrangement during Development.</title>
        <authorList>
            <person name="Chen X."/>
            <person name="Bracht J.R."/>
            <person name="Goldman A.D."/>
            <person name="Dolzhenko E."/>
            <person name="Clay D.M."/>
            <person name="Swart E.C."/>
            <person name="Perlman D.H."/>
            <person name="Doak T.G."/>
            <person name="Stuart A."/>
            <person name="Amemiya C.T."/>
            <person name="Sebra R.P."/>
            <person name="Landweber L.F."/>
        </authorList>
    </citation>
    <scope>NUCLEOTIDE SEQUENCE [LARGE SCALE GENOMIC DNA]</scope>
    <source>
        <strain evidence="3">JRB310</strain>
    </source>
</reference>
<dbReference type="InterPro" id="IPR000185">
    <property type="entry name" value="SecA"/>
</dbReference>
<dbReference type="PANTHER" id="PTHR30612">
    <property type="entry name" value="SECA INNER MEMBRANE COMPONENT OF SEC PROTEIN SECRETION SYSTEM"/>
    <property type="match status" value="1"/>
</dbReference>
<keyword evidence="2" id="KW-0378">Hydrolase</keyword>
<organism evidence="2 3">
    <name type="scientific">Oxytricha trifallax</name>
    <dbReference type="NCBI Taxonomy" id="1172189"/>
    <lineage>
        <taxon>Eukaryota</taxon>
        <taxon>Sar</taxon>
        <taxon>Alveolata</taxon>
        <taxon>Ciliophora</taxon>
        <taxon>Intramacronucleata</taxon>
        <taxon>Spirotrichea</taxon>
        <taxon>Stichotrichia</taxon>
        <taxon>Sporadotrichida</taxon>
        <taxon>Oxytrichidae</taxon>
        <taxon>Oxytrichinae</taxon>
        <taxon>Oxytricha</taxon>
    </lineage>
</organism>
<keyword evidence="3" id="KW-1185">Reference proteome</keyword>
<comment type="caution">
    <text evidence="2">The sequence shown here is derived from an EMBL/GenBank/DDBJ whole genome shotgun (WGS) entry which is preliminary data.</text>
</comment>
<evidence type="ECO:0000313" key="3">
    <source>
        <dbReference type="Proteomes" id="UP000053232"/>
    </source>
</evidence>
<keyword evidence="2" id="KW-0547">Nucleotide-binding</keyword>
<dbReference type="GO" id="GO:0017038">
    <property type="term" value="P:protein import"/>
    <property type="evidence" value="ECO:0007669"/>
    <property type="project" value="InterPro"/>
</dbReference>
<accession>A0A073I0V3</accession>
<dbReference type="PANTHER" id="PTHR30612:SF0">
    <property type="entry name" value="CHLOROPLAST PROTEIN-TRANSPORTING ATPASE"/>
    <property type="match status" value="1"/>
</dbReference>
<dbReference type="GO" id="GO:0006605">
    <property type="term" value="P:protein targeting"/>
    <property type="evidence" value="ECO:0007669"/>
    <property type="project" value="InterPro"/>
</dbReference>
<dbReference type="GO" id="GO:0016020">
    <property type="term" value="C:membrane"/>
    <property type="evidence" value="ECO:0007669"/>
    <property type="project" value="InterPro"/>
</dbReference>
<dbReference type="GO" id="GO:0004386">
    <property type="term" value="F:helicase activity"/>
    <property type="evidence" value="ECO:0007669"/>
    <property type="project" value="UniProtKB-KW"/>
</dbReference>
<keyword evidence="2" id="KW-0347">Helicase</keyword>
<evidence type="ECO:0000313" key="2">
    <source>
        <dbReference type="EMBL" id="KEJ83066.1"/>
    </source>
</evidence>
<sequence>MTEIFVQKWDFIDQDDFIHYLQQISFELKQRNPIWVSKLDDISDLGKNLAFIQFEKGVRNRRDVIQDCLKADFTKLNQLLNIPNKTCDFNENEQKKLLSQFKKLNLLSISVNQFAKSVGQKAFTDSRQMLRLQQILGFKFLTLQRLCINYLLWEDTQYSFINFGVGNGKTLLCSTLAALKSKLLQKIVFVVGKNEHLVLRDEKKFESIITSLGLNVNVNQYENKIGVYYLSQKYLESVMELPEFLDIWKQAIVIIDEYDWILFEGNVKQIETQIKFYRTAESVTGFTGSQLTTKESNCLKIAFATEEIVFPKLSSIVGDKRVKLDQELITSSQLDYCKRVFEISAHYCKLTPVIIVAQQSYTMIESHFKKFAQVPFFPMKNVKGTKVEAQFDHQFFSKNNDDQFGVFLLNEQQGRGTDLKTTHEIQFNGGLFLIVADIFSLRSTEQILGRIGRLHRKGTYKQVIYKQGSKETADQVISLHQQFIENQNHIKTAALQTALGYHQWCKKADDLNQEHHFNKAVVDWMRSQSQIILTLYKVSSPQNRANKANLKCFISRIHQRQSLKIKMIMFQQELLQKSASTTGKSSSSLSKIKKRFRSREIGSIVMI</sequence>
<evidence type="ECO:0000259" key="1">
    <source>
        <dbReference type="Pfam" id="PF07517"/>
    </source>
</evidence>
<dbReference type="SUPFAM" id="SSF52540">
    <property type="entry name" value="P-loop containing nucleoside triphosphate hydrolases"/>
    <property type="match status" value="2"/>
</dbReference>
<dbReference type="GO" id="GO:0006886">
    <property type="term" value="P:intracellular protein transport"/>
    <property type="evidence" value="ECO:0007669"/>
    <property type="project" value="InterPro"/>
</dbReference>
<dbReference type="GO" id="GO:0005524">
    <property type="term" value="F:ATP binding"/>
    <property type="evidence" value="ECO:0007669"/>
    <property type="project" value="InterPro"/>
</dbReference>
<dbReference type="Proteomes" id="UP000053232">
    <property type="component" value="Unassembled WGS sequence"/>
</dbReference>
<name>A0A073I0V3_9SPIT</name>
<dbReference type="Gene3D" id="3.40.50.300">
    <property type="entry name" value="P-loop containing nucleotide triphosphate hydrolases"/>
    <property type="match status" value="2"/>
</dbReference>
<protein>
    <submittedName>
        <fullName evidence="2">Helicase conserved C-terminal domain containing protein</fullName>
    </submittedName>
</protein>
<dbReference type="Pfam" id="PF07517">
    <property type="entry name" value="SecA_DEAD"/>
    <property type="match status" value="1"/>
</dbReference>